<feature type="region of interest" description="Disordered" evidence="1">
    <location>
        <begin position="1"/>
        <end position="65"/>
    </location>
</feature>
<comment type="caution">
    <text evidence="2">The sequence shown here is derived from an EMBL/GenBank/DDBJ whole genome shotgun (WGS) entry which is preliminary data.</text>
</comment>
<dbReference type="OrthoDB" id="1731532at2759"/>
<reference evidence="2 3" key="1">
    <citation type="submission" date="2020-04" db="EMBL/GenBank/DDBJ databases">
        <title>Perkinsus chesapeaki whole genome sequence.</title>
        <authorList>
            <person name="Bogema D.R."/>
        </authorList>
    </citation>
    <scope>NUCLEOTIDE SEQUENCE [LARGE SCALE GENOMIC DNA]</scope>
    <source>
        <strain evidence="2">ATCC PRA-425</strain>
    </source>
</reference>
<feature type="compositionally biased region" description="Basic and acidic residues" evidence="1">
    <location>
        <begin position="35"/>
        <end position="65"/>
    </location>
</feature>
<sequence length="295" mass="33685">MVRTTRRRSAGGRFVASGTSPRTTSLRAPIVTPPFHERSRSEELQPTDVEDRPVRATSYREEKKEAKMEIKNTGLKANPWKVTKDGPTISGHLARIERMLRHTAIDPKTATAYFVLYYSVSDNVKDVLQDRDLTLLPEASLYEQLRKELLTLYYDAGDNSRLRKSLNTIVHRSDMSLAAFFEEVESIVARLRLQGSVVTEDELYDLYCATLRPPYSDWILTYRLDSVPYERARLLMLSRSRSHESHMLAPTPSTFTQLQQLDILQSTVRAQHQQNMISDACAVDEEGTDEKPAGY</sequence>
<feature type="compositionally biased region" description="Basic residues" evidence="1">
    <location>
        <begin position="1"/>
        <end position="10"/>
    </location>
</feature>
<dbReference type="Proteomes" id="UP000591131">
    <property type="component" value="Unassembled WGS sequence"/>
</dbReference>
<organism evidence="2 3">
    <name type="scientific">Perkinsus chesapeaki</name>
    <name type="common">Clam parasite</name>
    <name type="synonym">Perkinsus andrewsi</name>
    <dbReference type="NCBI Taxonomy" id="330153"/>
    <lineage>
        <taxon>Eukaryota</taxon>
        <taxon>Sar</taxon>
        <taxon>Alveolata</taxon>
        <taxon>Perkinsozoa</taxon>
        <taxon>Perkinsea</taxon>
        <taxon>Perkinsida</taxon>
        <taxon>Perkinsidae</taxon>
        <taxon>Perkinsus</taxon>
    </lineage>
</organism>
<dbReference type="AlphaFoldDB" id="A0A7J6KTZ9"/>
<protein>
    <submittedName>
        <fullName evidence="2">Uncharacterized protein</fullName>
    </submittedName>
</protein>
<accession>A0A7J6KTZ9</accession>
<keyword evidence="3" id="KW-1185">Reference proteome</keyword>
<gene>
    <name evidence="2" type="ORF">FOL47_001545</name>
</gene>
<name>A0A7J6KTZ9_PERCH</name>
<feature type="compositionally biased region" description="Polar residues" evidence="1">
    <location>
        <begin position="17"/>
        <end position="26"/>
    </location>
</feature>
<evidence type="ECO:0000256" key="1">
    <source>
        <dbReference type="SAM" id="MobiDB-lite"/>
    </source>
</evidence>
<proteinExistence type="predicted"/>
<evidence type="ECO:0000313" key="2">
    <source>
        <dbReference type="EMBL" id="KAF4649966.1"/>
    </source>
</evidence>
<dbReference type="EMBL" id="JAAPAO010001378">
    <property type="protein sequence ID" value="KAF4649966.1"/>
    <property type="molecule type" value="Genomic_DNA"/>
</dbReference>
<evidence type="ECO:0000313" key="3">
    <source>
        <dbReference type="Proteomes" id="UP000591131"/>
    </source>
</evidence>